<accession>A0ABT6JMR3</accession>
<dbReference type="Gene3D" id="3.30.1370.120">
    <property type="match status" value="1"/>
</dbReference>
<protein>
    <submittedName>
        <fullName evidence="12">Type IV pilus secretin PilQ family protein</fullName>
    </submittedName>
</protein>
<dbReference type="InterPro" id="IPR001775">
    <property type="entry name" value="GspD/PilQ"/>
</dbReference>
<feature type="region of interest" description="Disordered" evidence="9">
    <location>
        <begin position="320"/>
        <end position="341"/>
    </location>
</feature>
<dbReference type="Pfam" id="PF03958">
    <property type="entry name" value="Secretin_N"/>
    <property type="match status" value="1"/>
</dbReference>
<keyword evidence="13" id="KW-1185">Reference proteome</keyword>
<keyword evidence="6" id="KW-0998">Cell outer membrane</keyword>
<dbReference type="InterPro" id="IPR013355">
    <property type="entry name" value="Pilus_4_PilQ"/>
</dbReference>
<dbReference type="NCBIfam" id="TIGR02515">
    <property type="entry name" value="IV_pilus_PilQ"/>
    <property type="match status" value="1"/>
</dbReference>
<dbReference type="PRINTS" id="PR00811">
    <property type="entry name" value="BCTERIALGSPD"/>
</dbReference>
<evidence type="ECO:0000313" key="12">
    <source>
        <dbReference type="EMBL" id="MDH5831969.1"/>
    </source>
</evidence>
<evidence type="ECO:0000256" key="8">
    <source>
        <dbReference type="RuleBase" id="RU004004"/>
    </source>
</evidence>
<dbReference type="InterPro" id="IPR011662">
    <property type="entry name" value="Secretin/TonB_short_N"/>
</dbReference>
<dbReference type="Pfam" id="PF11741">
    <property type="entry name" value="AMIN"/>
    <property type="match status" value="1"/>
</dbReference>
<dbReference type="PANTHER" id="PTHR30604">
    <property type="entry name" value="PROTEIN TRANSPORT PROTEIN HOFQ"/>
    <property type="match status" value="1"/>
</dbReference>
<evidence type="ECO:0000256" key="2">
    <source>
        <dbReference type="ARBA" id="ARBA00022448"/>
    </source>
</evidence>
<evidence type="ECO:0000256" key="7">
    <source>
        <dbReference type="RuleBase" id="RU004003"/>
    </source>
</evidence>
<evidence type="ECO:0000313" key="13">
    <source>
        <dbReference type="Proteomes" id="UP001156831"/>
    </source>
</evidence>
<dbReference type="EMBL" id="JARXRN010000028">
    <property type="protein sequence ID" value="MDH5831969.1"/>
    <property type="molecule type" value="Genomic_DNA"/>
</dbReference>
<dbReference type="Proteomes" id="UP001156831">
    <property type="component" value="Unassembled WGS sequence"/>
</dbReference>
<proteinExistence type="inferred from homology"/>
<keyword evidence="3 10" id="KW-0732">Signal</keyword>
<evidence type="ECO:0000259" key="11">
    <source>
        <dbReference type="SMART" id="SM00965"/>
    </source>
</evidence>
<sequence>MTVTKVRNPQPTRRAFPVQALAFGLVAGLLSASAAAGAPNLQGHVPAMIAVAQAAAADPAKQVPGAVSVSAVDFKRGDGGAGKLILRFDGDGANPDLRTQGSNVIVNIGNASLPAALQRPLNVTDFATPVQRIDARQGGEGAQLVLSAQGNFESMAYQSGRDYVVEIVPRAAATSDRAVGASSPSAVTSSAQASATRAYSGRPVTFNFQDVPVRTVLQLIAEESNLNIVASDTVQGNVTLRLINVPWDQALDIVLQARQLDKRRSGNVVWVAPQAEIASFEKAKEDARLELEERAEMVTEYVPISYGNAEDIAKLLTEESKNSMGGGSQGGGGQGQESRGFLSRRGSLSFDRRTNTLLVIDIPQRVSEIKRLVTMLDKPVDQVVIEARIVIATESFARDIGARFGIQASKDRLGASGSIAGSRGNAGGAANDADPRVRPGRDLNFSAPVTTAGAGALALTILGNAIDWDLELSALQEEGRGEIVSNPRIVTSNQREAIIRQGQEVGYLTVTGGQSGNIPTVEFKDVLLELKVTPTITNDGRVFLAMELKKDEIFDFIDTGVGEVPQINKREITTAVLVEDGQTVSIGGVYEFRDRSDLRKVPFLGDLPILGNLFKNRGRDREKGELLIFVTPKVLRVAQRS</sequence>
<name>A0ABT6JMR3_9GAMM</name>
<dbReference type="Gene3D" id="2.60.40.3470">
    <property type="match status" value="1"/>
</dbReference>
<evidence type="ECO:0000256" key="5">
    <source>
        <dbReference type="ARBA" id="ARBA00023136"/>
    </source>
</evidence>
<feature type="domain" description="Secretin/TonB short N-terminal" evidence="11">
    <location>
        <begin position="226"/>
        <end position="274"/>
    </location>
</feature>
<keyword evidence="2 8" id="KW-0813">Transport</keyword>
<dbReference type="InterPro" id="IPR051808">
    <property type="entry name" value="Type_IV_pilus_biogenesis"/>
</dbReference>
<dbReference type="Pfam" id="PF00263">
    <property type="entry name" value="Secretin"/>
    <property type="match status" value="1"/>
</dbReference>
<dbReference type="InterPro" id="IPR005644">
    <property type="entry name" value="NolW-like"/>
</dbReference>
<dbReference type="Pfam" id="PF07660">
    <property type="entry name" value="STN"/>
    <property type="match status" value="1"/>
</dbReference>
<comment type="caution">
    <text evidence="12">The sequence shown here is derived from an EMBL/GenBank/DDBJ whole genome shotgun (WGS) entry which is preliminary data.</text>
</comment>
<dbReference type="SMART" id="SM00965">
    <property type="entry name" value="STN"/>
    <property type="match status" value="1"/>
</dbReference>
<evidence type="ECO:0000256" key="1">
    <source>
        <dbReference type="ARBA" id="ARBA00004370"/>
    </source>
</evidence>
<evidence type="ECO:0000256" key="4">
    <source>
        <dbReference type="ARBA" id="ARBA00022927"/>
    </source>
</evidence>
<evidence type="ECO:0000256" key="9">
    <source>
        <dbReference type="SAM" id="MobiDB-lite"/>
    </source>
</evidence>
<feature type="signal peptide" evidence="10">
    <location>
        <begin position="1"/>
        <end position="36"/>
    </location>
</feature>
<evidence type="ECO:0000256" key="3">
    <source>
        <dbReference type="ARBA" id="ARBA00022729"/>
    </source>
</evidence>
<evidence type="ECO:0000256" key="10">
    <source>
        <dbReference type="SAM" id="SignalP"/>
    </source>
</evidence>
<dbReference type="InterPro" id="IPR004846">
    <property type="entry name" value="T2SS/T3SS_dom"/>
</dbReference>
<feature type="chain" id="PRO_5046076312" evidence="10">
    <location>
        <begin position="37"/>
        <end position="641"/>
    </location>
</feature>
<reference evidence="12 13" key="1">
    <citation type="submission" date="2023-04" db="EMBL/GenBank/DDBJ databases">
        <title>Luteimonas sp. M1R5S18.</title>
        <authorList>
            <person name="Sun J.-Q."/>
        </authorList>
    </citation>
    <scope>NUCLEOTIDE SEQUENCE [LARGE SCALE GENOMIC DNA]</scope>
    <source>
        <strain evidence="12 13">M1R5S18</strain>
    </source>
</reference>
<keyword evidence="5" id="KW-0472">Membrane</keyword>
<keyword evidence="4" id="KW-0653">Protein transport</keyword>
<comment type="similarity">
    <text evidence="7">Belongs to the bacterial secretin family.</text>
</comment>
<dbReference type="InterPro" id="IPR038591">
    <property type="entry name" value="NolW-like_sf"/>
</dbReference>
<evidence type="ECO:0000256" key="6">
    <source>
        <dbReference type="ARBA" id="ARBA00023237"/>
    </source>
</evidence>
<dbReference type="InterPro" id="IPR021731">
    <property type="entry name" value="AMIN_dom"/>
</dbReference>
<gene>
    <name evidence="12" type="ORF">QFW80_15740</name>
</gene>
<dbReference type="PANTHER" id="PTHR30604:SF1">
    <property type="entry name" value="DNA UTILIZATION PROTEIN HOFQ"/>
    <property type="match status" value="1"/>
</dbReference>
<organism evidence="12 13">
    <name type="scientific">Luteimonas rhizosphaericola</name>
    <dbReference type="NCBI Taxonomy" id="3042024"/>
    <lineage>
        <taxon>Bacteria</taxon>
        <taxon>Pseudomonadati</taxon>
        <taxon>Pseudomonadota</taxon>
        <taxon>Gammaproteobacteria</taxon>
        <taxon>Lysobacterales</taxon>
        <taxon>Lysobacteraceae</taxon>
        <taxon>Luteimonas</taxon>
    </lineage>
</organism>
<dbReference type="Gene3D" id="3.30.1370.130">
    <property type="match status" value="1"/>
</dbReference>
<comment type="subcellular location">
    <subcellularLocation>
        <location evidence="8">Cell outer membrane</location>
    </subcellularLocation>
    <subcellularLocation>
        <location evidence="1">Membrane</location>
    </subcellularLocation>
</comment>
<dbReference type="RefSeq" id="WP_280602914.1">
    <property type="nucleotide sequence ID" value="NZ_JARXRN010000028.1"/>
</dbReference>
<feature type="compositionally biased region" description="Gly residues" evidence="9">
    <location>
        <begin position="324"/>
        <end position="335"/>
    </location>
</feature>